<evidence type="ECO:0000313" key="6">
    <source>
        <dbReference type="Proteomes" id="UP000095673"/>
    </source>
</evidence>
<feature type="domain" description="Glycosyltransferase 2-like" evidence="4">
    <location>
        <begin position="6"/>
        <end position="169"/>
    </location>
</feature>
<evidence type="ECO:0000256" key="3">
    <source>
        <dbReference type="SAM" id="Phobius"/>
    </source>
</evidence>
<keyword evidence="3" id="KW-1133">Transmembrane helix</keyword>
<proteinExistence type="predicted"/>
<keyword evidence="2 5" id="KW-0808">Transferase</keyword>
<dbReference type="InterPro" id="IPR029044">
    <property type="entry name" value="Nucleotide-diphossugar_trans"/>
</dbReference>
<reference evidence="5 6" key="1">
    <citation type="submission" date="2015-09" db="EMBL/GenBank/DDBJ databases">
        <authorList>
            <consortium name="Pathogen Informatics"/>
        </authorList>
    </citation>
    <scope>NUCLEOTIDE SEQUENCE [LARGE SCALE GENOMIC DNA]</scope>
    <source>
        <strain evidence="5 6">2789STDY5834968</strain>
    </source>
</reference>
<evidence type="ECO:0000256" key="2">
    <source>
        <dbReference type="ARBA" id="ARBA00022679"/>
    </source>
</evidence>
<dbReference type="Gene3D" id="3.90.550.10">
    <property type="entry name" value="Spore Coat Polysaccharide Biosynthesis Protein SpsA, Chain A"/>
    <property type="match status" value="1"/>
</dbReference>
<dbReference type="Proteomes" id="UP000095673">
    <property type="component" value="Unassembled WGS sequence"/>
</dbReference>
<keyword evidence="3" id="KW-0812">Transmembrane</keyword>
<evidence type="ECO:0000256" key="1">
    <source>
        <dbReference type="ARBA" id="ARBA00022676"/>
    </source>
</evidence>
<dbReference type="AlphaFoldDB" id="A0A173RXM2"/>
<evidence type="ECO:0000313" key="5">
    <source>
        <dbReference type="EMBL" id="CUM82319.1"/>
    </source>
</evidence>
<dbReference type="OrthoDB" id="1640114at2"/>
<feature type="transmembrane region" description="Helical" evidence="3">
    <location>
        <begin position="296"/>
        <end position="316"/>
    </location>
</feature>
<dbReference type="EMBL" id="CYXM01000002">
    <property type="protein sequence ID" value="CUM82319.1"/>
    <property type="molecule type" value="Genomic_DNA"/>
</dbReference>
<dbReference type="PANTHER" id="PTHR22916:SF51">
    <property type="entry name" value="GLYCOSYLTRANSFERASE EPSH-RELATED"/>
    <property type="match status" value="1"/>
</dbReference>
<dbReference type="PANTHER" id="PTHR22916">
    <property type="entry name" value="GLYCOSYLTRANSFERASE"/>
    <property type="match status" value="1"/>
</dbReference>
<dbReference type="Pfam" id="PF00535">
    <property type="entry name" value="Glycos_transf_2"/>
    <property type="match status" value="1"/>
</dbReference>
<dbReference type="EC" id="2.4.1.212" evidence="5"/>
<keyword evidence="3" id="KW-0472">Membrane</keyword>
<dbReference type="SUPFAM" id="SSF53448">
    <property type="entry name" value="Nucleotide-diphospho-sugar transferases"/>
    <property type="match status" value="1"/>
</dbReference>
<dbReference type="GO" id="GO:0050501">
    <property type="term" value="F:hyaluronan synthase activity"/>
    <property type="evidence" value="ECO:0007669"/>
    <property type="project" value="UniProtKB-EC"/>
</dbReference>
<protein>
    <submittedName>
        <fullName evidence="5">Hyaluronan synthase</fullName>
        <ecNumber evidence="5">2.4.1.212</ecNumber>
    </submittedName>
</protein>
<dbReference type="CDD" id="cd00761">
    <property type="entry name" value="Glyco_tranf_GTA_type"/>
    <property type="match status" value="1"/>
</dbReference>
<dbReference type="InterPro" id="IPR001173">
    <property type="entry name" value="Glyco_trans_2-like"/>
</dbReference>
<accession>A0A173RXM2</accession>
<evidence type="ECO:0000259" key="4">
    <source>
        <dbReference type="Pfam" id="PF00535"/>
    </source>
</evidence>
<name>A0A173RXM2_9FIRM</name>
<dbReference type="RefSeq" id="WP_055237370.1">
    <property type="nucleotide sequence ID" value="NZ_CYXM01000002.1"/>
</dbReference>
<gene>
    <name evidence="5" type="primary">hyaD_2</name>
    <name evidence="5" type="ORF">ERS852580_00724</name>
</gene>
<sequence length="320" mass="38025">MDKLVSIIIPVYNVGKYLSRCIESIQRQTYTNLQIILVDDGSTDSSSELCDEYEKKDDRIIVIHKENGGLSSARNAGLEICQGEFFSFVDSDDWIDENCIDIMLKAILESKSDIVQCGYRKVDDDKNVIFQSTMENSILNGHKEILDSFFVLQNYNTMACMKLYRSDLLGDVRFYNGRNNEDTIYFADYINQIDRVQIINDILYNYYINCDSIMHSRINKKKVDDAFFSAEYLLKKCLESYPEYICYMRRNICNFSTGLYLQAYQQSEINLMKFINEKFIFNYNVIKRNKNIEKKYLLKFMLFYYFKYLYMIIWRIKKVK</sequence>
<organism evidence="5 6">
    <name type="scientific">Agathobacter rectalis</name>
    <dbReference type="NCBI Taxonomy" id="39491"/>
    <lineage>
        <taxon>Bacteria</taxon>
        <taxon>Bacillati</taxon>
        <taxon>Bacillota</taxon>
        <taxon>Clostridia</taxon>
        <taxon>Lachnospirales</taxon>
        <taxon>Lachnospiraceae</taxon>
        <taxon>Agathobacter</taxon>
    </lineage>
</organism>
<keyword evidence="1 5" id="KW-0328">Glycosyltransferase</keyword>